<proteinExistence type="predicted"/>
<keyword evidence="2" id="KW-1185">Reference proteome</keyword>
<accession>A0ABS7YF60</accession>
<comment type="caution">
    <text evidence="1">The sequence shown here is derived from an EMBL/GenBank/DDBJ whole genome shotgun (WGS) entry which is preliminary data.</text>
</comment>
<protein>
    <submittedName>
        <fullName evidence="1">Uncharacterized protein</fullName>
    </submittedName>
</protein>
<organism evidence="1 2">
    <name type="scientific">Massilia hydrophila</name>
    <dbReference type="NCBI Taxonomy" id="3044279"/>
    <lineage>
        <taxon>Bacteria</taxon>
        <taxon>Pseudomonadati</taxon>
        <taxon>Pseudomonadota</taxon>
        <taxon>Betaproteobacteria</taxon>
        <taxon>Burkholderiales</taxon>
        <taxon>Oxalobacteraceae</taxon>
        <taxon>Telluria group</taxon>
        <taxon>Massilia</taxon>
    </lineage>
</organism>
<sequence length="50" mass="5134">MNNIQLGLRTLALVLLVAISTAILVHPELIGGSGPQTAQAIGTIPVLAHH</sequence>
<reference evidence="1 2" key="1">
    <citation type="submission" date="2021-07" db="EMBL/GenBank/DDBJ databases">
        <title>Characterization of Violacein-producing bacteria and related species.</title>
        <authorList>
            <person name="Wilson H.S."/>
            <person name="De Leon M.E."/>
        </authorList>
    </citation>
    <scope>NUCLEOTIDE SEQUENCE [LARGE SCALE GENOMIC DNA]</scope>
    <source>
        <strain evidence="1 2">HSC-2F05</strain>
    </source>
</reference>
<evidence type="ECO:0000313" key="1">
    <source>
        <dbReference type="EMBL" id="MCA1857712.1"/>
    </source>
</evidence>
<name>A0ABS7YF60_9BURK</name>
<evidence type="ECO:0000313" key="2">
    <source>
        <dbReference type="Proteomes" id="UP001198602"/>
    </source>
</evidence>
<dbReference type="Proteomes" id="UP001198602">
    <property type="component" value="Unassembled WGS sequence"/>
</dbReference>
<dbReference type="RefSeq" id="WP_224946050.1">
    <property type="nucleotide sequence ID" value="NZ_JAHYBX010000008.1"/>
</dbReference>
<dbReference type="EMBL" id="JAHYBX010000008">
    <property type="protein sequence ID" value="MCA1857712.1"/>
    <property type="molecule type" value="Genomic_DNA"/>
</dbReference>
<gene>
    <name evidence="1" type="ORF">LE190_17505</name>
</gene>